<sequence length="169" mass="18175">NWLTPETYPAKVGMFLTHCAGTFLTHTLLPGSNSHLRFKSQPGACRRSAEVGRVEESSLLLALEPVAFTPDVEDVAGMQQPVKYSRGHNGITQNLAPLGKALVGGEDDAAVLVTRSDKGELGSSGLTVIRPHPKLIEDQESGPEADFQPLFQTVVKLRHPPVPNKLMGS</sequence>
<evidence type="ECO:0000313" key="2">
    <source>
        <dbReference type="Proteomes" id="UP000588083"/>
    </source>
</evidence>
<protein>
    <submittedName>
        <fullName evidence="1">Uncharacterized protein</fullName>
    </submittedName>
</protein>
<dbReference type="Proteomes" id="UP000588083">
    <property type="component" value="Unassembled WGS sequence"/>
</dbReference>
<dbReference type="EMBL" id="BLRZ01000502">
    <property type="protein sequence ID" value="GFP31683.1"/>
    <property type="molecule type" value="Genomic_DNA"/>
</dbReference>
<gene>
    <name evidence="1" type="ORF">HKBW3S34_02604</name>
</gene>
<dbReference type="AlphaFoldDB" id="A0A6V8PHC4"/>
<organism evidence="1 2">
    <name type="scientific">Candidatus Hakubella thermalkaliphila</name>
    <dbReference type="NCBI Taxonomy" id="2754717"/>
    <lineage>
        <taxon>Bacteria</taxon>
        <taxon>Bacillati</taxon>
        <taxon>Actinomycetota</taxon>
        <taxon>Actinomycetota incertae sedis</taxon>
        <taxon>Candidatus Hakubellales</taxon>
        <taxon>Candidatus Hakubellaceae</taxon>
        <taxon>Candidatus Hakubella</taxon>
    </lineage>
</organism>
<keyword evidence="2" id="KW-1185">Reference proteome</keyword>
<proteinExistence type="predicted"/>
<feature type="non-terminal residue" evidence="1">
    <location>
        <position position="1"/>
    </location>
</feature>
<reference evidence="1 2" key="1">
    <citation type="journal article" date="2020" name="Front. Microbiol.">
        <title>Single-cell genomics of novel Actinobacteria with the Wood-Ljungdahl pathway discovered in a serpentinizing system.</title>
        <authorList>
            <person name="Merino N."/>
            <person name="Kawai M."/>
            <person name="Boyd E.S."/>
            <person name="Colman D.R."/>
            <person name="McGlynn S.E."/>
            <person name="Nealson K.H."/>
            <person name="Kurokawa K."/>
            <person name="Hongoh Y."/>
        </authorList>
    </citation>
    <scope>NUCLEOTIDE SEQUENCE [LARGE SCALE GENOMIC DNA]</scope>
    <source>
        <strain evidence="1 2">S34</strain>
    </source>
</reference>
<evidence type="ECO:0000313" key="1">
    <source>
        <dbReference type="EMBL" id="GFP31683.1"/>
    </source>
</evidence>
<name>A0A6V8PHC4_9ACTN</name>
<accession>A0A6V8PHC4</accession>
<feature type="non-terminal residue" evidence="1">
    <location>
        <position position="169"/>
    </location>
</feature>
<comment type="caution">
    <text evidence="1">The sequence shown here is derived from an EMBL/GenBank/DDBJ whole genome shotgun (WGS) entry which is preliminary data.</text>
</comment>